<dbReference type="STRING" id="3075.A0A087SCT3"/>
<evidence type="ECO:0000313" key="9">
    <source>
        <dbReference type="Proteomes" id="UP000279271"/>
    </source>
</evidence>
<dbReference type="InterPro" id="IPR005824">
    <property type="entry name" value="KOW"/>
</dbReference>
<keyword evidence="2 4" id="KW-0689">Ribosomal protein</keyword>
<reference evidence="7" key="3">
    <citation type="submission" date="2018-10" db="EMBL/GenBank/DDBJ databases">
        <authorList>
            <person name="Hovde B."/>
            <person name="Zhang X."/>
        </authorList>
    </citation>
    <scope>NUCLEOTIDE SEQUENCE [LARGE SCALE GENOMIC DNA]</scope>
    <source>
        <strain evidence="7">UTEX 25</strain>
    </source>
</reference>
<dbReference type="GO" id="GO:0003735">
    <property type="term" value="F:structural constituent of ribosome"/>
    <property type="evidence" value="ECO:0007669"/>
    <property type="project" value="InterPro"/>
</dbReference>
<dbReference type="GO" id="GO:0003723">
    <property type="term" value="F:RNA binding"/>
    <property type="evidence" value="ECO:0007669"/>
    <property type="project" value="InterPro"/>
</dbReference>
<dbReference type="PROSITE" id="PS01108">
    <property type="entry name" value="RIBOSOMAL_L24"/>
    <property type="match status" value="1"/>
</dbReference>
<dbReference type="OrthoDB" id="359154at2759"/>
<dbReference type="GO" id="GO:0005840">
    <property type="term" value="C:ribosome"/>
    <property type="evidence" value="ECO:0007669"/>
    <property type="project" value="UniProtKB-KW"/>
</dbReference>
<sequence length="103" mass="11400">MHVKTGDVVQVIAGDDRGKVGKIVKVHTKIGKVLIEGVNVKTKHVKPQSKEEAGQVMQQEYPIHHSNVAHYSEAQKVASRIGHKLNDDGKKVRFLKKTGEVID</sequence>
<dbReference type="GO" id="GO:1990904">
    <property type="term" value="C:ribonucleoprotein complex"/>
    <property type="evidence" value="ECO:0007669"/>
    <property type="project" value="UniProtKB-KW"/>
</dbReference>
<dbReference type="InterPro" id="IPR014722">
    <property type="entry name" value="Rib_uL2_dom2"/>
</dbReference>
<proteinExistence type="inferred from homology"/>
<dbReference type="EMBL" id="KL662094">
    <property type="protein sequence ID" value="KFM23537.1"/>
    <property type="molecule type" value="Genomic_DNA"/>
</dbReference>
<reference evidence="6 8" key="1">
    <citation type="journal article" date="2014" name="BMC Genomics">
        <title>Oil accumulation mechanisms of the oleaginous microalga Chlorella protothecoides revealed through its genome, transcriptomes, and proteomes.</title>
        <authorList>
            <person name="Gao C."/>
            <person name="Wang Y."/>
            <person name="Shen Y."/>
            <person name="Yan D."/>
            <person name="He X."/>
            <person name="Dai J."/>
            <person name="Wu Q."/>
        </authorList>
    </citation>
    <scope>NUCLEOTIDE SEQUENCE [LARGE SCALE GENOMIC DNA]</scope>
    <source>
        <strain evidence="6 8">0710</strain>
    </source>
</reference>
<dbReference type="InterPro" id="IPR008991">
    <property type="entry name" value="Translation_prot_SH3-like_sf"/>
</dbReference>
<dbReference type="InterPro" id="IPR005825">
    <property type="entry name" value="Ribosomal_uL24_CS"/>
</dbReference>
<dbReference type="GeneID" id="23615810"/>
<keyword evidence="3 4" id="KW-0687">Ribonucleoprotein</keyword>
<dbReference type="AlphaFoldDB" id="A0A087SCT3"/>
<comment type="similarity">
    <text evidence="1 4">Belongs to the universal ribosomal protein uL24 family.</text>
</comment>
<organism evidence="6 8">
    <name type="scientific">Auxenochlorella protothecoides</name>
    <name type="common">Green microalga</name>
    <name type="synonym">Chlorella protothecoides</name>
    <dbReference type="NCBI Taxonomy" id="3075"/>
    <lineage>
        <taxon>Eukaryota</taxon>
        <taxon>Viridiplantae</taxon>
        <taxon>Chlorophyta</taxon>
        <taxon>core chlorophytes</taxon>
        <taxon>Trebouxiophyceae</taxon>
        <taxon>Chlorellales</taxon>
        <taxon>Chlorellaceae</taxon>
        <taxon>Auxenochlorella</taxon>
    </lineage>
</organism>
<dbReference type="Gene3D" id="2.30.30.30">
    <property type="match status" value="1"/>
</dbReference>
<reference evidence="7" key="4">
    <citation type="submission" date="2018-11" db="EMBL/GenBank/DDBJ databases">
        <title>Characterization of plant carbon substrate utilization by Auxenochlorella protothecoides.</title>
        <authorList>
            <person name="Vogler B.W."/>
            <person name="Starkenburg S.R."/>
            <person name="Sudasinghe N."/>
            <person name="Schambach J.Y."/>
            <person name="Rollin J.A."/>
            <person name="Pattathil S."/>
            <person name="Barry A.N."/>
        </authorList>
    </citation>
    <scope>NUCLEOTIDE SEQUENCE [LARGE SCALE GENOMIC DNA]</scope>
    <source>
        <strain evidence="7">UTEX 25</strain>
    </source>
</reference>
<dbReference type="eggNOG" id="KOG1708">
    <property type="taxonomic scope" value="Eukaryota"/>
</dbReference>
<evidence type="ECO:0000256" key="1">
    <source>
        <dbReference type="ARBA" id="ARBA00010618"/>
    </source>
</evidence>
<dbReference type="KEGG" id="apro:F751_4419"/>
<name>A0A087SCT3_AUXPR</name>
<protein>
    <submittedName>
        <fullName evidence="6">50S ribosomal protein L24</fullName>
    </submittedName>
</protein>
<dbReference type="GO" id="GO:0006412">
    <property type="term" value="P:translation"/>
    <property type="evidence" value="ECO:0007669"/>
    <property type="project" value="InterPro"/>
</dbReference>
<dbReference type="NCBIfam" id="TIGR01079">
    <property type="entry name" value="rplX_bact"/>
    <property type="match status" value="1"/>
</dbReference>
<dbReference type="Pfam" id="PF00467">
    <property type="entry name" value="KOW"/>
    <property type="match status" value="1"/>
</dbReference>
<reference evidence="9" key="2">
    <citation type="journal article" date="2018" name="Algal Res.">
        <title>Characterization of plant carbon substrate utilization by Auxenochlorella protothecoides.</title>
        <authorList>
            <person name="Vogler B.W."/>
            <person name="Starkenburg S.R."/>
            <person name="Sudasinghe N."/>
            <person name="Schambach J.Y."/>
            <person name="Rollin J.A."/>
            <person name="Pattathil S."/>
            <person name="Barry A.N."/>
        </authorList>
    </citation>
    <scope>NUCLEOTIDE SEQUENCE [LARGE SCALE GENOMIC DNA]</scope>
    <source>
        <strain evidence="9">UTEX 25</strain>
    </source>
</reference>
<evidence type="ECO:0000256" key="3">
    <source>
        <dbReference type="ARBA" id="ARBA00023274"/>
    </source>
</evidence>
<dbReference type="InterPro" id="IPR041988">
    <property type="entry name" value="Ribosomal_uL24_KOW"/>
</dbReference>
<dbReference type="Proteomes" id="UP000279271">
    <property type="component" value="Unassembled WGS sequence"/>
</dbReference>
<evidence type="ECO:0000313" key="6">
    <source>
        <dbReference type="EMBL" id="KFM23537.1"/>
    </source>
</evidence>
<dbReference type="EMBL" id="QOKY01000162">
    <property type="protein sequence ID" value="RMZ55422.1"/>
    <property type="molecule type" value="Genomic_DNA"/>
</dbReference>
<evidence type="ECO:0000259" key="5">
    <source>
        <dbReference type="SMART" id="SM00739"/>
    </source>
</evidence>
<dbReference type="CDD" id="cd06089">
    <property type="entry name" value="KOW_RPL26"/>
    <property type="match status" value="1"/>
</dbReference>
<dbReference type="InterPro" id="IPR003256">
    <property type="entry name" value="Ribosomal_uL24"/>
</dbReference>
<dbReference type="HAMAP" id="MF_01326_B">
    <property type="entry name" value="Ribosomal_uL24_B"/>
    <property type="match status" value="1"/>
</dbReference>
<dbReference type="RefSeq" id="XP_011396410.1">
    <property type="nucleotide sequence ID" value="XM_011398108.1"/>
</dbReference>
<accession>A0A087SCT3</accession>
<evidence type="ECO:0000256" key="4">
    <source>
        <dbReference type="RuleBase" id="RU003477"/>
    </source>
</evidence>
<evidence type="ECO:0000313" key="7">
    <source>
        <dbReference type="EMBL" id="RMZ55422.1"/>
    </source>
</evidence>
<dbReference type="SUPFAM" id="SSF50104">
    <property type="entry name" value="Translation proteins SH3-like domain"/>
    <property type="match status" value="1"/>
</dbReference>
<gene>
    <name evidence="7" type="ORF">APUTEX25_003546</name>
    <name evidence="6" type="ORF">F751_4419</name>
</gene>
<dbReference type="SMART" id="SM00739">
    <property type="entry name" value="KOW"/>
    <property type="match status" value="1"/>
</dbReference>
<dbReference type="Proteomes" id="UP000028924">
    <property type="component" value="Unassembled WGS sequence"/>
</dbReference>
<dbReference type="Pfam" id="PF17136">
    <property type="entry name" value="ribosomal_L24"/>
    <property type="match status" value="1"/>
</dbReference>
<dbReference type="PANTHER" id="PTHR12903">
    <property type="entry name" value="MITOCHONDRIAL RIBOSOMAL PROTEIN L24"/>
    <property type="match status" value="1"/>
</dbReference>
<evidence type="ECO:0000256" key="2">
    <source>
        <dbReference type="ARBA" id="ARBA00022980"/>
    </source>
</evidence>
<feature type="domain" description="KOW" evidence="5">
    <location>
        <begin position="2"/>
        <end position="29"/>
    </location>
</feature>
<keyword evidence="8" id="KW-1185">Reference proteome</keyword>
<evidence type="ECO:0000313" key="8">
    <source>
        <dbReference type="Proteomes" id="UP000028924"/>
    </source>
</evidence>
<dbReference type="InterPro" id="IPR057264">
    <property type="entry name" value="Ribosomal_uL24_C"/>
</dbReference>